<accession>A0A8D4UVH6</accession>
<dbReference type="EMBL" id="AP019697">
    <property type="protein sequence ID" value="BBK25740.1"/>
    <property type="molecule type" value="Genomic_DNA"/>
</dbReference>
<dbReference type="Gene3D" id="3.40.630.30">
    <property type="match status" value="1"/>
</dbReference>
<evidence type="ECO:0000313" key="3">
    <source>
        <dbReference type="Proteomes" id="UP000320585"/>
    </source>
</evidence>
<dbReference type="KEGG" id="dho:Dia5BBH33_16750"/>
<dbReference type="SUPFAM" id="SSF55729">
    <property type="entry name" value="Acyl-CoA N-acyltransferases (Nat)"/>
    <property type="match status" value="1"/>
</dbReference>
<organism evidence="2 3">
    <name type="scientific">Dialister hominis</name>
    <dbReference type="NCBI Taxonomy" id="2582419"/>
    <lineage>
        <taxon>Bacteria</taxon>
        <taxon>Bacillati</taxon>
        <taxon>Bacillota</taxon>
        <taxon>Negativicutes</taxon>
        <taxon>Veillonellales</taxon>
        <taxon>Veillonellaceae</taxon>
        <taxon>Dialister</taxon>
    </lineage>
</organism>
<reference evidence="3" key="1">
    <citation type="submission" date="2019-05" db="EMBL/GenBank/DDBJ databases">
        <title>Complete genome sequencing of Dialister sp. strain 5BBH33.</title>
        <authorList>
            <person name="Sakamoto M."/>
            <person name="Murakami T."/>
            <person name="Mori H."/>
        </authorList>
    </citation>
    <scope>NUCLEOTIDE SEQUENCE [LARGE SCALE GENOMIC DNA]</scope>
    <source>
        <strain evidence="3">5BBH33</strain>
    </source>
</reference>
<dbReference type="Proteomes" id="UP000320585">
    <property type="component" value="Chromosome"/>
</dbReference>
<name>A0A8D4UVH6_9FIRM</name>
<sequence length="100" mass="11098">MESTNASIEDIDRIEEIATAAFKSTVYYAKPILTTHVEHFPQGFLLAREGKEILGFICALVPEKHPYRAGCTKRKPAPKKTPPPSWDSTSPSIPSTREKA</sequence>
<feature type="compositionally biased region" description="Low complexity" evidence="1">
    <location>
        <begin position="86"/>
        <end position="100"/>
    </location>
</feature>
<feature type="region of interest" description="Disordered" evidence="1">
    <location>
        <begin position="68"/>
        <end position="100"/>
    </location>
</feature>
<dbReference type="InterPro" id="IPR016181">
    <property type="entry name" value="Acyl_CoA_acyltransferase"/>
</dbReference>
<dbReference type="AlphaFoldDB" id="A0A8D4UVH6"/>
<gene>
    <name evidence="2" type="ORF">Dia5BBH33_16750</name>
</gene>
<evidence type="ECO:0000256" key="1">
    <source>
        <dbReference type="SAM" id="MobiDB-lite"/>
    </source>
</evidence>
<protein>
    <submittedName>
        <fullName evidence="2">Uncharacterized protein</fullName>
    </submittedName>
</protein>
<keyword evidence="3" id="KW-1185">Reference proteome</keyword>
<evidence type="ECO:0000313" key="2">
    <source>
        <dbReference type="EMBL" id="BBK25740.1"/>
    </source>
</evidence>
<proteinExistence type="predicted"/>